<organism evidence="1 2">
    <name type="scientific">Ancylostoma ceylanicum</name>
    <dbReference type="NCBI Taxonomy" id="53326"/>
    <lineage>
        <taxon>Eukaryota</taxon>
        <taxon>Metazoa</taxon>
        <taxon>Ecdysozoa</taxon>
        <taxon>Nematoda</taxon>
        <taxon>Chromadorea</taxon>
        <taxon>Rhabditida</taxon>
        <taxon>Rhabditina</taxon>
        <taxon>Rhabditomorpha</taxon>
        <taxon>Strongyloidea</taxon>
        <taxon>Ancylostomatidae</taxon>
        <taxon>Ancylostomatinae</taxon>
        <taxon>Ancylostoma</taxon>
    </lineage>
</organism>
<accession>A0A016S8P2</accession>
<evidence type="ECO:0000313" key="1">
    <source>
        <dbReference type="EMBL" id="EYB87003.1"/>
    </source>
</evidence>
<dbReference type="EMBL" id="JARK01001606">
    <property type="protein sequence ID" value="EYB87003.1"/>
    <property type="molecule type" value="Genomic_DNA"/>
</dbReference>
<reference evidence="2" key="1">
    <citation type="journal article" date="2015" name="Nat. Genet.">
        <title>The genome and transcriptome of the zoonotic hookworm Ancylostoma ceylanicum identify infection-specific gene families.</title>
        <authorList>
            <person name="Schwarz E.M."/>
            <person name="Hu Y."/>
            <person name="Antoshechkin I."/>
            <person name="Miller M.M."/>
            <person name="Sternberg P.W."/>
            <person name="Aroian R.V."/>
        </authorList>
    </citation>
    <scope>NUCLEOTIDE SEQUENCE</scope>
    <source>
        <strain evidence="2">HY135</strain>
    </source>
</reference>
<name>A0A016S8P2_9BILA</name>
<proteinExistence type="predicted"/>
<dbReference type="Proteomes" id="UP000024635">
    <property type="component" value="Unassembled WGS sequence"/>
</dbReference>
<protein>
    <submittedName>
        <fullName evidence="1">Uncharacterized protein</fullName>
    </submittedName>
</protein>
<comment type="caution">
    <text evidence="1">The sequence shown here is derived from an EMBL/GenBank/DDBJ whole genome shotgun (WGS) entry which is preliminary data.</text>
</comment>
<gene>
    <name evidence="1" type="primary">Acey_s0270.g877</name>
    <name evidence="1" type="ORF">Y032_0270g877</name>
</gene>
<keyword evidence="2" id="KW-1185">Reference proteome</keyword>
<dbReference type="AlphaFoldDB" id="A0A016S8P2"/>
<evidence type="ECO:0000313" key="2">
    <source>
        <dbReference type="Proteomes" id="UP000024635"/>
    </source>
</evidence>
<sequence length="102" mass="11808">MLSNLEYLEEYFFARSLVRNSSDKSQFLIFLKIRKAASQSCGVVVETANKREQRHKAPEMLTHVPTKRLFPRLNIKSVVQWRSLNSIQSVIDFCLQQLGHVG</sequence>